<dbReference type="PANTHER" id="PTHR23241:SF106">
    <property type="entry name" value="DUF4149 DOMAIN-CONTAINING PROTEIN"/>
    <property type="match status" value="1"/>
</dbReference>
<protein>
    <recommendedName>
        <fullName evidence="7">TMEM205-like domain-containing protein</fullName>
    </recommendedName>
</protein>
<evidence type="ECO:0000256" key="6">
    <source>
        <dbReference type="SAM" id="Phobius"/>
    </source>
</evidence>
<keyword evidence="3 6" id="KW-1133">Transmembrane helix</keyword>
<feature type="domain" description="TMEM205-like" evidence="7">
    <location>
        <begin position="13"/>
        <end position="123"/>
    </location>
</feature>
<evidence type="ECO:0000259" key="7">
    <source>
        <dbReference type="Pfam" id="PF13664"/>
    </source>
</evidence>
<evidence type="ECO:0000256" key="4">
    <source>
        <dbReference type="ARBA" id="ARBA00023136"/>
    </source>
</evidence>
<proteinExistence type="predicted"/>
<dbReference type="InterPro" id="IPR025423">
    <property type="entry name" value="TMEM205-like"/>
</dbReference>
<feature type="transmembrane region" description="Helical" evidence="6">
    <location>
        <begin position="49"/>
        <end position="71"/>
    </location>
</feature>
<accession>A0ABR3VNC0</accession>
<comment type="subcellular location">
    <subcellularLocation>
        <location evidence="1">Membrane</location>
    </subcellularLocation>
</comment>
<keyword evidence="2 6" id="KW-0812">Transmembrane</keyword>
<dbReference type="Pfam" id="PF13664">
    <property type="entry name" value="DUF4149"/>
    <property type="match status" value="1"/>
</dbReference>
<comment type="caution">
    <text evidence="8">The sequence shown here is derived from an EMBL/GenBank/DDBJ whole genome shotgun (WGS) entry which is preliminary data.</text>
</comment>
<evidence type="ECO:0000313" key="9">
    <source>
        <dbReference type="Proteomes" id="UP001583172"/>
    </source>
</evidence>
<evidence type="ECO:0000313" key="8">
    <source>
        <dbReference type="EMBL" id="KAL1843420.1"/>
    </source>
</evidence>
<feature type="transmembrane region" description="Helical" evidence="6">
    <location>
        <begin position="91"/>
        <end position="114"/>
    </location>
</feature>
<name>A0ABR3VNC0_HUMIN</name>
<evidence type="ECO:0000256" key="2">
    <source>
        <dbReference type="ARBA" id="ARBA00022692"/>
    </source>
</evidence>
<feature type="transmembrane region" description="Helical" evidence="6">
    <location>
        <begin position="152"/>
        <end position="173"/>
    </location>
</feature>
<organism evidence="8 9">
    <name type="scientific">Humicola insolens</name>
    <name type="common">Soft-rot fungus</name>
    <dbReference type="NCBI Taxonomy" id="85995"/>
    <lineage>
        <taxon>Eukaryota</taxon>
        <taxon>Fungi</taxon>
        <taxon>Dikarya</taxon>
        <taxon>Ascomycota</taxon>
        <taxon>Pezizomycotina</taxon>
        <taxon>Sordariomycetes</taxon>
        <taxon>Sordariomycetidae</taxon>
        <taxon>Sordariales</taxon>
        <taxon>Chaetomiaceae</taxon>
        <taxon>Mycothermus</taxon>
    </lineage>
</organism>
<evidence type="ECO:0000256" key="1">
    <source>
        <dbReference type="ARBA" id="ARBA00004370"/>
    </source>
</evidence>
<feature type="compositionally biased region" description="Basic and acidic residues" evidence="5">
    <location>
        <begin position="120"/>
        <end position="134"/>
    </location>
</feature>
<feature type="region of interest" description="Disordered" evidence="5">
    <location>
        <begin position="120"/>
        <end position="140"/>
    </location>
</feature>
<dbReference type="InterPro" id="IPR053009">
    <property type="entry name" value="Xanthocillin_Biosynth-Assoc"/>
</dbReference>
<dbReference type="Proteomes" id="UP001583172">
    <property type="component" value="Unassembled WGS sequence"/>
</dbReference>
<feature type="transmembrane region" description="Helical" evidence="6">
    <location>
        <begin position="12"/>
        <end position="37"/>
    </location>
</feature>
<dbReference type="EMBL" id="JAZGSY010000017">
    <property type="protein sequence ID" value="KAL1843420.1"/>
    <property type="molecule type" value="Genomic_DNA"/>
</dbReference>
<gene>
    <name evidence="8" type="ORF">VTJ49DRAFT_1770</name>
</gene>
<evidence type="ECO:0000256" key="5">
    <source>
        <dbReference type="SAM" id="MobiDB-lite"/>
    </source>
</evidence>
<evidence type="ECO:0000256" key="3">
    <source>
        <dbReference type="ARBA" id="ARBA00022989"/>
    </source>
</evidence>
<sequence>MSSIFSPAPYHILSYGTLLGTTVFHTFVNGIIAFRHLPRVYFSSLMAELFPVYFSMQAALPVALVLTLPASRNPFGSAGGLAGVLDSGNRWGVLAPLTGAFACAVANLVVVGPATTKVMGERKAQERKDGRKAYDAPPHSPEMQALNKRFSILHGISSLLNLGTLVASVAYGFTLSSRLS</sequence>
<keyword evidence="9" id="KW-1185">Reference proteome</keyword>
<dbReference type="PANTHER" id="PTHR23241">
    <property type="entry name" value="LATE EMBRYOGENESIS ABUNDANT PLANTS LEA-RELATED"/>
    <property type="match status" value="1"/>
</dbReference>
<keyword evidence="4 6" id="KW-0472">Membrane</keyword>
<reference evidence="8 9" key="1">
    <citation type="journal article" date="2024" name="Commun. Biol.">
        <title>Comparative genomic analysis of thermophilic fungi reveals convergent evolutionary adaptations and gene losses.</title>
        <authorList>
            <person name="Steindorff A.S."/>
            <person name="Aguilar-Pontes M.V."/>
            <person name="Robinson A.J."/>
            <person name="Andreopoulos B."/>
            <person name="LaButti K."/>
            <person name="Kuo A."/>
            <person name="Mondo S."/>
            <person name="Riley R."/>
            <person name="Otillar R."/>
            <person name="Haridas S."/>
            <person name="Lipzen A."/>
            <person name="Grimwood J."/>
            <person name="Schmutz J."/>
            <person name="Clum A."/>
            <person name="Reid I.D."/>
            <person name="Moisan M.C."/>
            <person name="Butler G."/>
            <person name="Nguyen T.T.M."/>
            <person name="Dewar K."/>
            <person name="Conant G."/>
            <person name="Drula E."/>
            <person name="Henrissat B."/>
            <person name="Hansel C."/>
            <person name="Singer S."/>
            <person name="Hutchinson M.I."/>
            <person name="de Vries R.P."/>
            <person name="Natvig D.O."/>
            <person name="Powell A.J."/>
            <person name="Tsang A."/>
            <person name="Grigoriev I.V."/>
        </authorList>
    </citation>
    <scope>NUCLEOTIDE SEQUENCE [LARGE SCALE GENOMIC DNA]</scope>
    <source>
        <strain evidence="8 9">CBS 620.91</strain>
    </source>
</reference>